<accession>A0A0F4YT97</accession>
<dbReference type="RefSeq" id="XP_013327922.1">
    <property type="nucleotide sequence ID" value="XM_013472468.1"/>
</dbReference>
<keyword evidence="3" id="KW-1185">Reference proteome</keyword>
<dbReference type="GeneID" id="25317033"/>
<feature type="region of interest" description="Disordered" evidence="1">
    <location>
        <begin position="1"/>
        <end position="33"/>
    </location>
</feature>
<dbReference type="Proteomes" id="UP000053958">
    <property type="component" value="Unassembled WGS sequence"/>
</dbReference>
<feature type="compositionally biased region" description="Low complexity" evidence="1">
    <location>
        <begin position="1"/>
        <end position="24"/>
    </location>
</feature>
<comment type="caution">
    <text evidence="2">The sequence shown here is derived from an EMBL/GenBank/DDBJ whole genome shotgun (WGS) entry which is preliminary data.</text>
</comment>
<evidence type="ECO:0000313" key="2">
    <source>
        <dbReference type="EMBL" id="KKA21310.1"/>
    </source>
</evidence>
<gene>
    <name evidence="2" type="ORF">T310_4686</name>
</gene>
<evidence type="ECO:0000313" key="3">
    <source>
        <dbReference type="Proteomes" id="UP000053958"/>
    </source>
</evidence>
<dbReference type="EMBL" id="LASV01000191">
    <property type="protein sequence ID" value="KKA21310.1"/>
    <property type="molecule type" value="Genomic_DNA"/>
</dbReference>
<proteinExistence type="predicted"/>
<evidence type="ECO:0000256" key="1">
    <source>
        <dbReference type="SAM" id="MobiDB-lite"/>
    </source>
</evidence>
<sequence length="115" mass="13035">MSDNQQPQQQGGNPPSDNNSNNNNQQEDYLDKGTAQHNELPNCICFKRYRITNSVLSFFYFATGLDALERKFGHGKIDPAKMRDTNEKITDAVREGFEQWTGCACCTYKSTDITT</sequence>
<protein>
    <submittedName>
        <fullName evidence="2">Uncharacterized protein</fullName>
    </submittedName>
</protein>
<dbReference type="AlphaFoldDB" id="A0A0F4YT97"/>
<name>A0A0F4YT97_RASE3</name>
<dbReference type="OrthoDB" id="3050608at2759"/>
<organism evidence="2 3">
    <name type="scientific">Rasamsonia emersonii (strain ATCC 16479 / CBS 393.64 / IMI 116815)</name>
    <dbReference type="NCBI Taxonomy" id="1408163"/>
    <lineage>
        <taxon>Eukaryota</taxon>
        <taxon>Fungi</taxon>
        <taxon>Dikarya</taxon>
        <taxon>Ascomycota</taxon>
        <taxon>Pezizomycotina</taxon>
        <taxon>Eurotiomycetes</taxon>
        <taxon>Eurotiomycetidae</taxon>
        <taxon>Eurotiales</taxon>
        <taxon>Trichocomaceae</taxon>
        <taxon>Rasamsonia</taxon>
    </lineage>
</organism>
<reference evidence="2 3" key="1">
    <citation type="submission" date="2015-04" db="EMBL/GenBank/DDBJ databases">
        <authorList>
            <person name="Heijne W.H."/>
            <person name="Fedorova N.D."/>
            <person name="Nierman W.C."/>
            <person name="Vollebregt A.W."/>
            <person name="Zhao Z."/>
            <person name="Wu L."/>
            <person name="Kumar M."/>
            <person name="Stam H."/>
            <person name="van den Berg M.A."/>
            <person name="Pel H.J."/>
        </authorList>
    </citation>
    <scope>NUCLEOTIDE SEQUENCE [LARGE SCALE GENOMIC DNA]</scope>
    <source>
        <strain evidence="2 3">CBS 393.64</strain>
    </source>
</reference>